<accession>A0A2R4C5Q2</accession>
<evidence type="ECO:0000313" key="1">
    <source>
        <dbReference type="EMBL" id="AVR94892.1"/>
    </source>
</evidence>
<dbReference type="RefSeq" id="WP_107140243.1">
    <property type="nucleotide sequence ID" value="NZ_CP028324.1"/>
</dbReference>
<gene>
    <name evidence="1" type="ORF">C9I28_03565</name>
</gene>
<keyword evidence="2" id="KW-1185">Reference proteome</keyword>
<protein>
    <submittedName>
        <fullName evidence="1">Uncharacterized protein</fullName>
    </submittedName>
</protein>
<dbReference type="Proteomes" id="UP000240505">
    <property type="component" value="Chromosome"/>
</dbReference>
<dbReference type="OrthoDB" id="8708692at2"/>
<proteinExistence type="predicted"/>
<dbReference type="AlphaFoldDB" id="A0A2R4C5Q2"/>
<sequence>MWQELIVAVIVAACAFHAATKYLPAAWRRQIVYALARRGFNQDKLAKLFKTQSSCGDGCGSCGSCETPAAAPDAPKDTGVARRVIQLRVQR</sequence>
<dbReference type="EMBL" id="CP028324">
    <property type="protein sequence ID" value="AVR94892.1"/>
    <property type="molecule type" value="Genomic_DNA"/>
</dbReference>
<dbReference type="InterPro" id="IPR046494">
    <property type="entry name" value="DUF6587"/>
</dbReference>
<organism evidence="1 2">
    <name type="scientific">Pseudoduganella armeniaca</name>
    <dbReference type="NCBI Taxonomy" id="2072590"/>
    <lineage>
        <taxon>Bacteria</taxon>
        <taxon>Pseudomonadati</taxon>
        <taxon>Pseudomonadota</taxon>
        <taxon>Betaproteobacteria</taxon>
        <taxon>Burkholderiales</taxon>
        <taxon>Oxalobacteraceae</taxon>
        <taxon>Telluria group</taxon>
        <taxon>Pseudoduganella</taxon>
    </lineage>
</organism>
<evidence type="ECO:0000313" key="2">
    <source>
        <dbReference type="Proteomes" id="UP000240505"/>
    </source>
</evidence>
<dbReference type="Pfam" id="PF20228">
    <property type="entry name" value="DUF6587"/>
    <property type="match status" value="1"/>
</dbReference>
<dbReference type="KEGG" id="masz:C9I28_03565"/>
<reference evidence="1 2" key="1">
    <citation type="submission" date="2018-03" db="EMBL/GenBank/DDBJ databases">
        <title>Massilia armeniaca sp. nov., isolated from desert soil.</title>
        <authorList>
            <person name="Huang H."/>
            <person name="Ren M."/>
        </authorList>
    </citation>
    <scope>NUCLEOTIDE SEQUENCE [LARGE SCALE GENOMIC DNA]</scope>
    <source>
        <strain evidence="1 2">ZMN-3</strain>
    </source>
</reference>
<name>A0A2R4C5Q2_9BURK</name>